<dbReference type="Pfam" id="PF13692">
    <property type="entry name" value="Glyco_trans_1_4"/>
    <property type="match status" value="1"/>
</dbReference>
<dbReference type="AlphaFoldDB" id="A0A252A1M0"/>
<dbReference type="CDD" id="cd04186">
    <property type="entry name" value="GT_2_like_c"/>
    <property type="match status" value="1"/>
</dbReference>
<evidence type="ECO:0000313" key="3">
    <source>
        <dbReference type="Proteomes" id="UP000194639"/>
    </source>
</evidence>
<evidence type="ECO:0000313" key="2">
    <source>
        <dbReference type="EMBL" id="OUI81377.1"/>
    </source>
</evidence>
<dbReference type="PANTHER" id="PTHR43179:SF7">
    <property type="entry name" value="RHAMNOSYLTRANSFERASE WBBL"/>
    <property type="match status" value="1"/>
</dbReference>
<sequence>MSLKTDWSVFDSEWYKKTYHSVLSFFEVDADSDVHNFYEHYGAALQHSPNIFFDEEWYLTRYPAIQTLIASGDYKSGFEHYKHVGFESYSPHWLFDEDYYKRTVLDASSAVLAQNGFRNGYDHYLNQGARSLSQPCLFFDPAFFLKEEPEFIFDVEEGVFIAFLRCLSEPRFQHTRLSWYFDPAWYAKHYADYAAEPGAWCGPLHHYLANTTPENYDPNPYFSEKFYRQTYEDVAAAVVSGAFRSCYEHFIKFGQYEFRQPAPDVKLRQYIENPKVKSEMAAQKYPSVFVHYMAHDGMVNETGYTEEEVEYISKSVYQSMCRARLPLLMRGGIDFTYTRPDISVIIVAHNNFAMTLSALFSLRENYKGSIQLILVDSGSSDEVRHIERYVQGAHVIRALGNIGFLLGCNKALQHVKADFTLYLNNDLELMPHAIDRALARFAKEPKAGAVGAKLLRTNGLLQEAGCIVWQDGGVVGYLRDQMPDIPEANYVRSVDFCSGAFLMVRTALLKELAGFDTDYAPAYFEETDLCVRLNRYNMEVVYDPAVVVLHYEYGTSGNHESGQMMAINFQKFKEKNNTYIATKLQRSEHNIVKARSTRIPTKRVLFIEDYLPFRHLGSGFTRSHDIVTSMVEQLACDVTLYPVFRPIGMVEDTYTAFPDRAEVMWNKGLEDLAAFLHSRPGYYDVVWIARTHNAERLKPILAECTAALRRATVVLDTEAVAAGRTMQKLALQGETPQHSLEEMLQKEFRATQIAQQFIAVSAQDAQTLRTLGLEQVNILGHQQQVRRFTPGYINRHDILFVGAIHDLESPNLESLLWFVKDVLPVLEQILQEDFKLRVCGYINPTIDLPELLAHPRVECVGRVEDISPYYDSHRIFIAPTRFAAGIPYKLHEAAANGLPIVASDILCKQVGWVNGTDIVAAQTGNPTDFAQCVKELYQNREIWERVRRNALRRIVLENNTEKYIETIRSILTFSKV</sequence>
<dbReference type="Proteomes" id="UP000194639">
    <property type="component" value="Unassembled WGS sequence"/>
</dbReference>
<organism evidence="2 3">
    <name type="scientific">Acetobacter orientalis</name>
    <dbReference type="NCBI Taxonomy" id="146474"/>
    <lineage>
        <taxon>Bacteria</taxon>
        <taxon>Pseudomonadati</taxon>
        <taxon>Pseudomonadota</taxon>
        <taxon>Alphaproteobacteria</taxon>
        <taxon>Acetobacterales</taxon>
        <taxon>Acetobacteraceae</taxon>
        <taxon>Acetobacter</taxon>
    </lineage>
</organism>
<protein>
    <submittedName>
        <fullName evidence="2">Glycosyl transferase</fullName>
    </submittedName>
</protein>
<dbReference type="InterPro" id="IPR029044">
    <property type="entry name" value="Nucleotide-diphossugar_trans"/>
</dbReference>
<reference evidence="2 3" key="1">
    <citation type="submission" date="2014-06" db="EMBL/GenBank/DDBJ databases">
        <authorList>
            <person name="Ju J."/>
            <person name="Zhang J."/>
        </authorList>
    </citation>
    <scope>NUCLEOTIDE SEQUENCE [LARGE SCALE GENOMIC DNA]</scope>
    <source>
        <strain evidence="2">DmW_045</strain>
    </source>
</reference>
<dbReference type="GO" id="GO:0016740">
    <property type="term" value="F:transferase activity"/>
    <property type="evidence" value="ECO:0007669"/>
    <property type="project" value="UniProtKB-KW"/>
</dbReference>
<evidence type="ECO:0000259" key="1">
    <source>
        <dbReference type="Pfam" id="PF00535"/>
    </source>
</evidence>
<comment type="caution">
    <text evidence="2">The sequence shown here is derived from an EMBL/GenBank/DDBJ whole genome shotgun (WGS) entry which is preliminary data.</text>
</comment>
<gene>
    <name evidence="2" type="ORF">HK12_05135</name>
</gene>
<dbReference type="PANTHER" id="PTHR43179">
    <property type="entry name" value="RHAMNOSYLTRANSFERASE WBBL"/>
    <property type="match status" value="1"/>
</dbReference>
<dbReference type="Gene3D" id="3.90.550.10">
    <property type="entry name" value="Spore Coat Polysaccharide Biosynthesis Protein SpsA, Chain A"/>
    <property type="match status" value="1"/>
</dbReference>
<dbReference type="SUPFAM" id="SSF53756">
    <property type="entry name" value="UDP-Glycosyltransferase/glycogen phosphorylase"/>
    <property type="match status" value="1"/>
</dbReference>
<feature type="domain" description="Glycosyltransferase 2-like" evidence="1">
    <location>
        <begin position="343"/>
        <end position="455"/>
    </location>
</feature>
<dbReference type="Gene3D" id="3.40.50.2000">
    <property type="entry name" value="Glycogen Phosphorylase B"/>
    <property type="match status" value="1"/>
</dbReference>
<name>A0A252A1M0_9PROT</name>
<proteinExistence type="predicted"/>
<accession>A0A252A1M0</accession>
<dbReference type="InterPro" id="IPR001173">
    <property type="entry name" value="Glyco_trans_2-like"/>
</dbReference>
<dbReference type="RefSeq" id="WP_086552351.1">
    <property type="nucleotide sequence ID" value="NZ_JOMO01000023.1"/>
</dbReference>
<dbReference type="EMBL" id="JOMO01000023">
    <property type="protein sequence ID" value="OUI81377.1"/>
    <property type="molecule type" value="Genomic_DNA"/>
</dbReference>
<dbReference type="Pfam" id="PF00535">
    <property type="entry name" value="Glycos_transf_2"/>
    <property type="match status" value="1"/>
</dbReference>
<keyword evidence="2" id="KW-0808">Transferase</keyword>
<dbReference type="SUPFAM" id="SSF53448">
    <property type="entry name" value="Nucleotide-diphospho-sugar transferases"/>
    <property type="match status" value="1"/>
</dbReference>